<proteinExistence type="inferred from homology"/>
<comment type="similarity">
    <text evidence="1">Belongs to the canopy family.</text>
</comment>
<evidence type="ECO:0000313" key="6">
    <source>
        <dbReference type="WBParaSite" id="DME_0000601401-mRNA-1"/>
    </source>
</evidence>
<sequence length="150" mass="17315">MEAEYTNSLISVIVAELLRGLCWHLLLYYLIPYARSEAHIHELLEYICDKSKEYSIVTHPITGKSVYVRKDSTSRVGSVDKTVLSKLNAACSDFLDDHEEELVNFMKIVQNEPVREFCHRRLNICTSVDVTPFPDLINESARHFDESHEL</sequence>
<evidence type="ECO:0000256" key="1">
    <source>
        <dbReference type="ARBA" id="ARBA00007285"/>
    </source>
</evidence>
<dbReference type="STRING" id="318479.A0A0N4UF24"/>
<dbReference type="Pfam" id="PF11938">
    <property type="entry name" value="DUF3456"/>
    <property type="match status" value="1"/>
</dbReference>
<reference evidence="6" key="1">
    <citation type="submission" date="2017-02" db="UniProtKB">
        <authorList>
            <consortium name="WormBaseParasite"/>
        </authorList>
    </citation>
    <scope>IDENTIFICATION</scope>
</reference>
<dbReference type="EMBL" id="UYYG01000011">
    <property type="protein sequence ID" value="VDN50980.1"/>
    <property type="molecule type" value="Genomic_DNA"/>
</dbReference>
<dbReference type="GO" id="GO:0005783">
    <property type="term" value="C:endoplasmic reticulum"/>
    <property type="evidence" value="ECO:0007669"/>
    <property type="project" value="TreeGrafter"/>
</dbReference>
<evidence type="ECO:0000313" key="4">
    <source>
        <dbReference type="Proteomes" id="UP000038040"/>
    </source>
</evidence>
<dbReference type="Proteomes" id="UP000274756">
    <property type="component" value="Unassembled WGS sequence"/>
</dbReference>
<dbReference type="AlphaFoldDB" id="A0A0N4UF24"/>
<evidence type="ECO:0000313" key="3">
    <source>
        <dbReference type="EMBL" id="VDN50980.1"/>
    </source>
</evidence>
<feature type="domain" description="DUF3456" evidence="2">
    <location>
        <begin position="31"/>
        <end position="125"/>
    </location>
</feature>
<organism evidence="4 6">
    <name type="scientific">Dracunculus medinensis</name>
    <name type="common">Guinea worm</name>
    <dbReference type="NCBI Taxonomy" id="318479"/>
    <lineage>
        <taxon>Eukaryota</taxon>
        <taxon>Metazoa</taxon>
        <taxon>Ecdysozoa</taxon>
        <taxon>Nematoda</taxon>
        <taxon>Chromadorea</taxon>
        <taxon>Rhabditida</taxon>
        <taxon>Spirurina</taxon>
        <taxon>Dracunculoidea</taxon>
        <taxon>Dracunculidae</taxon>
        <taxon>Dracunculus</taxon>
    </lineage>
</organism>
<name>A0A0N4UF24_DRAME</name>
<keyword evidence="5" id="KW-1185">Reference proteome</keyword>
<dbReference type="PANTHER" id="PTHR13341:SF2">
    <property type="entry name" value="PROTEIN SEELE"/>
    <property type="match status" value="1"/>
</dbReference>
<reference evidence="3 5" key="2">
    <citation type="submission" date="2018-11" db="EMBL/GenBank/DDBJ databases">
        <authorList>
            <consortium name="Pathogen Informatics"/>
        </authorList>
    </citation>
    <scope>NUCLEOTIDE SEQUENCE [LARGE SCALE GENOMIC DNA]</scope>
</reference>
<evidence type="ECO:0000313" key="5">
    <source>
        <dbReference type="Proteomes" id="UP000274756"/>
    </source>
</evidence>
<dbReference type="OrthoDB" id="192915at2759"/>
<dbReference type="PANTHER" id="PTHR13341">
    <property type="entry name" value="MIR-INTERACTING SAPOSIN-LIKE PROTEIN"/>
    <property type="match status" value="1"/>
</dbReference>
<dbReference type="InterPro" id="IPR042415">
    <property type="entry name" value="CNPY"/>
</dbReference>
<evidence type="ECO:0000259" key="2">
    <source>
        <dbReference type="Pfam" id="PF11938"/>
    </source>
</evidence>
<dbReference type="WBParaSite" id="DME_0000601401-mRNA-1">
    <property type="protein sequence ID" value="DME_0000601401-mRNA-1"/>
    <property type="gene ID" value="DME_0000601401"/>
</dbReference>
<gene>
    <name evidence="3" type="ORF">DME_LOCUS953</name>
</gene>
<dbReference type="InterPro" id="IPR021852">
    <property type="entry name" value="DUF3456"/>
</dbReference>
<protein>
    <submittedName>
        <fullName evidence="6">DUF3456 domain-containing protein</fullName>
    </submittedName>
</protein>
<accession>A0A0N4UF24</accession>
<dbReference type="Proteomes" id="UP000038040">
    <property type="component" value="Unplaced"/>
</dbReference>